<protein>
    <submittedName>
        <fullName evidence="1">Uncharacterized protein</fullName>
    </submittedName>
</protein>
<evidence type="ECO:0000313" key="2">
    <source>
        <dbReference type="Proteomes" id="UP000266389"/>
    </source>
</evidence>
<accession>A0A395M391</accession>
<reference evidence="1 2" key="1">
    <citation type="journal article" date="2011" name="ISME J.">
        <title>Community ecology of hot spring cyanobacterial mats: predominant populations and their functional potential.</title>
        <authorList>
            <person name="Klatt C.G."/>
            <person name="Wood J.M."/>
            <person name="Rusch D.B."/>
            <person name="Bateson M.M."/>
            <person name="Hamamura N."/>
            <person name="Heidelberg J.F."/>
            <person name="Grossman A.R."/>
            <person name="Bhaya D."/>
            <person name="Cohan F.M."/>
            <person name="Kuhl M."/>
            <person name="Bryant D.A."/>
            <person name="Ward D.M."/>
        </authorList>
    </citation>
    <scope>NUCLEOTIDE SEQUENCE [LARGE SCALE GENOMIC DNA]</scope>
    <source>
        <strain evidence="1">OS</strain>
    </source>
</reference>
<proteinExistence type="predicted"/>
<name>A0A395M391_9BACT</name>
<organism evidence="1 2">
    <name type="scientific">Candidatus Thermochlorobacter aerophilus</name>
    <dbReference type="NCBI Taxonomy" id="1868324"/>
    <lineage>
        <taxon>Bacteria</taxon>
        <taxon>Pseudomonadati</taxon>
        <taxon>Chlorobiota</taxon>
        <taxon>Chlorobiia</taxon>
        <taxon>Chlorobiales</taxon>
        <taxon>Candidatus Thermochlorobacteriaceae</taxon>
        <taxon>Candidatus Thermochlorobacter</taxon>
    </lineage>
</organism>
<comment type="caution">
    <text evidence="1">The sequence shown here is derived from an EMBL/GenBank/DDBJ whole genome shotgun (WGS) entry which is preliminary data.</text>
</comment>
<dbReference type="EMBL" id="PHFL01000039">
    <property type="protein sequence ID" value="RFM24384.1"/>
    <property type="molecule type" value="Genomic_DNA"/>
</dbReference>
<dbReference type="AlphaFoldDB" id="A0A395M391"/>
<evidence type="ECO:0000313" key="1">
    <source>
        <dbReference type="EMBL" id="RFM24384.1"/>
    </source>
</evidence>
<sequence>MSESLERGGLTPQEWKDLQVQIAELFDITLRYAEIVAKESDKVWDKDRPKFVKPKDMSVDEALAEYQKRLREFEDERQRAYEKNYNRIKADSFDRVVKIEKYLERLAASVGVNFSVGLDRKR</sequence>
<gene>
    <name evidence="1" type="ORF">D0433_05175</name>
</gene>
<dbReference type="Proteomes" id="UP000266389">
    <property type="component" value="Unassembled WGS sequence"/>
</dbReference>